<accession>A0A0L8G573</accession>
<feature type="non-terminal residue" evidence="2">
    <location>
        <position position="1"/>
    </location>
</feature>
<keyword evidence="1" id="KW-0472">Membrane</keyword>
<keyword evidence="1" id="KW-1133">Transmembrane helix</keyword>
<evidence type="ECO:0000313" key="2">
    <source>
        <dbReference type="EMBL" id="KOF72004.1"/>
    </source>
</evidence>
<feature type="transmembrane region" description="Helical" evidence="1">
    <location>
        <begin position="84"/>
        <end position="104"/>
    </location>
</feature>
<dbReference type="EMBL" id="KQ423891">
    <property type="protein sequence ID" value="KOF72004.1"/>
    <property type="molecule type" value="Genomic_DNA"/>
</dbReference>
<organism evidence="2">
    <name type="scientific">Octopus bimaculoides</name>
    <name type="common">California two-spotted octopus</name>
    <dbReference type="NCBI Taxonomy" id="37653"/>
    <lineage>
        <taxon>Eukaryota</taxon>
        <taxon>Metazoa</taxon>
        <taxon>Spiralia</taxon>
        <taxon>Lophotrochozoa</taxon>
        <taxon>Mollusca</taxon>
        <taxon>Cephalopoda</taxon>
        <taxon>Coleoidea</taxon>
        <taxon>Octopodiformes</taxon>
        <taxon>Octopoda</taxon>
        <taxon>Incirrata</taxon>
        <taxon>Octopodidae</taxon>
        <taxon>Octopus</taxon>
    </lineage>
</organism>
<gene>
    <name evidence="2" type="ORF">OCBIM_22000194mg</name>
</gene>
<name>A0A0L8G573_OCTBM</name>
<feature type="transmembrane region" description="Helical" evidence="1">
    <location>
        <begin position="110"/>
        <end position="135"/>
    </location>
</feature>
<reference evidence="2" key="1">
    <citation type="submission" date="2015-07" db="EMBL/GenBank/DDBJ databases">
        <title>MeaNS - Measles Nucleotide Surveillance Program.</title>
        <authorList>
            <person name="Tran T."/>
            <person name="Druce J."/>
        </authorList>
    </citation>
    <scope>NUCLEOTIDE SEQUENCE</scope>
    <source>
        <strain evidence="2">UCB-OBI-ISO-001</strain>
        <tissue evidence="2">Gonad</tissue>
    </source>
</reference>
<sequence length="200" mass="22317">IYIFLPLPLAFQFFYVPISLPSSHLHHTLFDPLSLSLSLSLPFCHLTYFSLIFSLSLNVCFSLTLSQSYSTISTTLTFSLPPSLCLSISFSLSLSLQLTLLLSLPPLSTFVFLLPSSLFLSLLLTFFALSLYFFLTQPPTFSLSCTHSLPFTLTHSTPLHSIQVCCQHTHPSLEESLHFHSNSFTTKCRVVTTAATIIEQ</sequence>
<proteinExistence type="predicted"/>
<dbReference type="AlphaFoldDB" id="A0A0L8G573"/>
<feature type="transmembrane region" description="Helical" evidence="1">
    <location>
        <begin position="45"/>
        <end position="63"/>
    </location>
</feature>
<keyword evidence="1" id="KW-0812">Transmembrane</keyword>
<evidence type="ECO:0000256" key="1">
    <source>
        <dbReference type="SAM" id="Phobius"/>
    </source>
</evidence>
<protein>
    <submittedName>
        <fullName evidence="2">Uncharacterized protein</fullName>
    </submittedName>
</protein>